<organism evidence="1 2">
    <name type="scientific">Portunus trituberculatus</name>
    <name type="common">Swimming crab</name>
    <name type="synonym">Neptunus trituberculatus</name>
    <dbReference type="NCBI Taxonomy" id="210409"/>
    <lineage>
        <taxon>Eukaryota</taxon>
        <taxon>Metazoa</taxon>
        <taxon>Ecdysozoa</taxon>
        <taxon>Arthropoda</taxon>
        <taxon>Crustacea</taxon>
        <taxon>Multicrustacea</taxon>
        <taxon>Malacostraca</taxon>
        <taxon>Eumalacostraca</taxon>
        <taxon>Eucarida</taxon>
        <taxon>Decapoda</taxon>
        <taxon>Pleocyemata</taxon>
        <taxon>Brachyura</taxon>
        <taxon>Eubrachyura</taxon>
        <taxon>Portunoidea</taxon>
        <taxon>Portunidae</taxon>
        <taxon>Portuninae</taxon>
        <taxon>Portunus</taxon>
    </lineage>
</organism>
<evidence type="ECO:0000313" key="2">
    <source>
        <dbReference type="Proteomes" id="UP000324222"/>
    </source>
</evidence>
<accession>A0A5B7E8Y2</accession>
<evidence type="ECO:0000313" key="1">
    <source>
        <dbReference type="EMBL" id="MPC29889.1"/>
    </source>
</evidence>
<dbReference type="AlphaFoldDB" id="A0A5B7E8Y2"/>
<gene>
    <name evidence="1" type="ORF">E2C01_023140</name>
</gene>
<name>A0A5B7E8Y2_PORTR</name>
<dbReference type="EMBL" id="VSRR010002155">
    <property type="protein sequence ID" value="MPC29889.1"/>
    <property type="molecule type" value="Genomic_DNA"/>
</dbReference>
<dbReference type="Proteomes" id="UP000324222">
    <property type="component" value="Unassembled WGS sequence"/>
</dbReference>
<reference evidence="1 2" key="1">
    <citation type="submission" date="2019-05" db="EMBL/GenBank/DDBJ databases">
        <title>Another draft genome of Portunus trituberculatus and its Hox gene families provides insights of decapod evolution.</title>
        <authorList>
            <person name="Jeong J.-H."/>
            <person name="Song I."/>
            <person name="Kim S."/>
            <person name="Choi T."/>
            <person name="Kim D."/>
            <person name="Ryu S."/>
            <person name="Kim W."/>
        </authorList>
    </citation>
    <scope>NUCLEOTIDE SEQUENCE [LARGE SCALE GENOMIC DNA]</scope>
    <source>
        <tissue evidence="1">Muscle</tissue>
    </source>
</reference>
<keyword evidence="2" id="KW-1185">Reference proteome</keyword>
<sequence length="118" mass="12921">MAVVKARLANTPTVNGRKMLSHSGICCGLGRNAEYLSKCMNGEESNICARSSVRENELMVKFFSPLAIMPSKPTQEPFSMIPHFRSGGFGVNVYVKFIFADMEFSILIDTPLGLSVSP</sequence>
<protein>
    <submittedName>
        <fullName evidence="1">Uncharacterized protein</fullName>
    </submittedName>
</protein>
<proteinExistence type="predicted"/>
<comment type="caution">
    <text evidence="1">The sequence shown here is derived from an EMBL/GenBank/DDBJ whole genome shotgun (WGS) entry which is preliminary data.</text>
</comment>